<evidence type="ECO:0000259" key="1">
    <source>
        <dbReference type="Pfam" id="PF12697"/>
    </source>
</evidence>
<dbReference type="InterPro" id="IPR029058">
    <property type="entry name" value="AB_hydrolase_fold"/>
</dbReference>
<evidence type="ECO:0000313" key="2">
    <source>
        <dbReference type="EMBL" id="CAB4668159.1"/>
    </source>
</evidence>
<feature type="domain" description="AB hydrolase-1" evidence="1">
    <location>
        <begin position="26"/>
        <end position="246"/>
    </location>
</feature>
<gene>
    <name evidence="2" type="ORF">UFOPK2295_00627</name>
</gene>
<dbReference type="PANTHER" id="PTHR43798:SF33">
    <property type="entry name" value="HYDROLASE, PUTATIVE (AFU_ORTHOLOGUE AFUA_2G14860)-RELATED"/>
    <property type="match status" value="1"/>
</dbReference>
<dbReference type="InterPro" id="IPR000073">
    <property type="entry name" value="AB_hydrolase_1"/>
</dbReference>
<dbReference type="InterPro" id="IPR050266">
    <property type="entry name" value="AB_hydrolase_sf"/>
</dbReference>
<organism evidence="2">
    <name type="scientific">freshwater metagenome</name>
    <dbReference type="NCBI Taxonomy" id="449393"/>
    <lineage>
        <taxon>unclassified sequences</taxon>
        <taxon>metagenomes</taxon>
        <taxon>ecological metagenomes</taxon>
    </lineage>
</organism>
<dbReference type="AlphaFoldDB" id="A0A6J6M4H1"/>
<dbReference type="PANTHER" id="PTHR43798">
    <property type="entry name" value="MONOACYLGLYCEROL LIPASE"/>
    <property type="match status" value="1"/>
</dbReference>
<protein>
    <submittedName>
        <fullName evidence="2">Unannotated protein</fullName>
    </submittedName>
</protein>
<dbReference type="SUPFAM" id="SSF53474">
    <property type="entry name" value="alpha/beta-Hydrolases"/>
    <property type="match status" value="1"/>
</dbReference>
<dbReference type="Gene3D" id="3.40.50.1820">
    <property type="entry name" value="alpha/beta hydrolase"/>
    <property type="match status" value="1"/>
</dbReference>
<reference evidence="2" key="1">
    <citation type="submission" date="2020-05" db="EMBL/GenBank/DDBJ databases">
        <authorList>
            <person name="Chiriac C."/>
            <person name="Salcher M."/>
            <person name="Ghai R."/>
            <person name="Kavagutti S V."/>
        </authorList>
    </citation>
    <scope>NUCLEOTIDE SEQUENCE</scope>
</reference>
<dbReference type="EMBL" id="CAEZWV010000009">
    <property type="protein sequence ID" value="CAB4668159.1"/>
    <property type="molecule type" value="Genomic_DNA"/>
</dbReference>
<accession>A0A6J6M4H1</accession>
<sequence length="257" mass="27695">MSTTVPHSAGNGLQFLEEGTPDGPIVVLIHGSLDRAAGMLRVSRQIHKESHVIRFDRRGYAHNNSHQGPFTVAGNASDVVSILNDREAILIGHSFGGNIALATAAQLGQQIRAVSTYETPLSWFDWWPRNTAGANSLTVPTADAAEAFMIRLIGRKRWDQLPESTKEARRAEGVALTTELQSIREGAPWDVAAIECPVICGYGSKALEHHKKGALWLGENLKHAHSVEIDGAGHGAPNSHAAAFAELLIRPHLAPLP</sequence>
<dbReference type="Pfam" id="PF12697">
    <property type="entry name" value="Abhydrolase_6"/>
    <property type="match status" value="1"/>
</dbReference>
<proteinExistence type="predicted"/>
<dbReference type="GO" id="GO:0016020">
    <property type="term" value="C:membrane"/>
    <property type="evidence" value="ECO:0007669"/>
    <property type="project" value="TreeGrafter"/>
</dbReference>
<name>A0A6J6M4H1_9ZZZZ</name>